<dbReference type="PANTHER" id="PTHR30411:SF0">
    <property type="entry name" value="CYS-TRNA(PRO)_CYS-TRNA(CYS) DEACYLASE YBAK"/>
    <property type="match status" value="1"/>
</dbReference>
<dbReference type="GO" id="GO:0002161">
    <property type="term" value="F:aminoacyl-tRNA deacylase activity"/>
    <property type="evidence" value="ECO:0007669"/>
    <property type="project" value="InterPro"/>
</dbReference>
<dbReference type="GO" id="GO:0006412">
    <property type="term" value="P:translation"/>
    <property type="evidence" value="ECO:0007669"/>
    <property type="project" value="UniProtKB-KW"/>
</dbReference>
<organism evidence="6 7">
    <name type="scientific">Tectimicrobiota bacterium</name>
    <dbReference type="NCBI Taxonomy" id="2528274"/>
    <lineage>
        <taxon>Bacteria</taxon>
        <taxon>Pseudomonadati</taxon>
        <taxon>Nitrospinota/Tectimicrobiota group</taxon>
        <taxon>Candidatus Tectimicrobiota</taxon>
    </lineage>
</organism>
<evidence type="ECO:0000256" key="2">
    <source>
        <dbReference type="ARBA" id="ARBA00022917"/>
    </source>
</evidence>
<dbReference type="SUPFAM" id="SSF55826">
    <property type="entry name" value="YbaK/ProRS associated domain"/>
    <property type="match status" value="1"/>
</dbReference>
<evidence type="ECO:0000313" key="7">
    <source>
        <dbReference type="Proteomes" id="UP000712673"/>
    </source>
</evidence>
<keyword evidence="2 4" id="KW-0648">Protein biosynthesis</keyword>
<dbReference type="EMBL" id="VGLS01000870">
    <property type="protein sequence ID" value="MBM3226331.1"/>
    <property type="molecule type" value="Genomic_DNA"/>
</dbReference>
<comment type="similarity">
    <text evidence="1 4">Belongs to the prolyl-tRNA editing family. YbaK/EbsC subfamily.</text>
</comment>
<dbReference type="Gene3D" id="3.90.960.10">
    <property type="entry name" value="YbaK/aminoacyl-tRNA synthetase-associated domain"/>
    <property type="match status" value="1"/>
</dbReference>
<feature type="domain" description="YbaK/aminoacyl-tRNA synthetase-associated" evidence="5">
    <location>
        <begin position="25"/>
        <end position="145"/>
    </location>
</feature>
<dbReference type="AlphaFoldDB" id="A0A937W7A1"/>
<reference evidence="6" key="1">
    <citation type="submission" date="2019-03" db="EMBL/GenBank/DDBJ databases">
        <title>Lake Tanganyika Metagenome-Assembled Genomes (MAGs).</title>
        <authorList>
            <person name="Tran P."/>
        </authorList>
    </citation>
    <scope>NUCLEOTIDE SEQUENCE</scope>
    <source>
        <strain evidence="6">K_DeepCast_65m_m2_066</strain>
    </source>
</reference>
<dbReference type="InterPro" id="IPR036754">
    <property type="entry name" value="YbaK/aa-tRNA-synt-asso_dom_sf"/>
</dbReference>
<evidence type="ECO:0000256" key="4">
    <source>
        <dbReference type="PIRNR" id="PIRNR006181"/>
    </source>
</evidence>
<dbReference type="EC" id="4.2.-.-" evidence="4"/>
<keyword evidence="3 4" id="KW-0456">Lyase</keyword>
<dbReference type="PIRSF" id="PIRSF006181">
    <property type="entry name" value="EbsC_YbaK"/>
    <property type="match status" value="1"/>
</dbReference>
<protein>
    <recommendedName>
        <fullName evidence="4">Cys-tRNA(Pro)/Cys-tRNA(Cys) deacylase</fullName>
        <ecNumber evidence="4">4.2.-.-</ecNumber>
    </recommendedName>
</protein>
<dbReference type="Proteomes" id="UP000712673">
    <property type="component" value="Unassembled WGS sequence"/>
</dbReference>
<name>A0A937W7A1_UNCTE</name>
<dbReference type="InterPro" id="IPR007214">
    <property type="entry name" value="YbaK/aa-tRNA-synth-assoc-dom"/>
</dbReference>
<dbReference type="CDD" id="cd00002">
    <property type="entry name" value="YbaK_deacylase"/>
    <property type="match status" value="1"/>
</dbReference>
<evidence type="ECO:0000256" key="1">
    <source>
        <dbReference type="ARBA" id="ARBA00009798"/>
    </source>
</evidence>
<dbReference type="PANTHER" id="PTHR30411">
    <property type="entry name" value="CYTOPLASMIC PROTEIN"/>
    <property type="match status" value="1"/>
</dbReference>
<accession>A0A937W7A1</accession>
<dbReference type="Pfam" id="PF04073">
    <property type="entry name" value="tRNA_edit"/>
    <property type="match status" value="1"/>
</dbReference>
<dbReference type="InterPro" id="IPR004369">
    <property type="entry name" value="Prolyl-tRNA_editing_YbaK/EbsC"/>
</dbReference>
<evidence type="ECO:0000256" key="3">
    <source>
        <dbReference type="ARBA" id="ARBA00023239"/>
    </source>
</evidence>
<dbReference type="GO" id="GO:0016829">
    <property type="term" value="F:lyase activity"/>
    <property type="evidence" value="ECO:0007669"/>
    <property type="project" value="UniProtKB-KW"/>
</dbReference>
<evidence type="ECO:0000313" key="6">
    <source>
        <dbReference type="EMBL" id="MBM3226331.1"/>
    </source>
</evidence>
<proteinExistence type="inferred from homology"/>
<evidence type="ECO:0000259" key="5">
    <source>
        <dbReference type="Pfam" id="PF04073"/>
    </source>
</evidence>
<sequence length="159" mass="17032">MAKKLNSMRLLEAQGIPYEVLAFPETIHSAQGVAEHCGLPPAQVYKTLVVVLAHGKPALVLVAADQEIHLKQLAQALGEKKLRMATQHEAEAWTGLQVGGISALALRHRPFPVYIDHAARTFPAIVVSAGQRGVDVRLAVADLVRVTQASFVEATASMA</sequence>
<comment type="caution">
    <text evidence="6">The sequence shown here is derived from an EMBL/GenBank/DDBJ whole genome shotgun (WGS) entry which is preliminary data.</text>
</comment>
<gene>
    <name evidence="6" type="ORF">FJZ47_21415</name>
</gene>